<proteinExistence type="inferred from homology"/>
<dbReference type="OrthoDB" id="1778624at2"/>
<evidence type="ECO:0000313" key="3">
    <source>
        <dbReference type="EMBL" id="QEL16094.1"/>
    </source>
</evidence>
<dbReference type="GO" id="GO:0009052">
    <property type="term" value="P:pentose-phosphate shunt, non-oxidative branch"/>
    <property type="evidence" value="ECO:0007669"/>
    <property type="project" value="TreeGrafter"/>
</dbReference>
<dbReference type="KEGG" id="lrs:PX52LOC_03033"/>
<dbReference type="RefSeq" id="WP_149110858.1">
    <property type="nucleotide sequence ID" value="NZ_CP042425.1"/>
</dbReference>
<keyword evidence="3" id="KW-0413">Isomerase</keyword>
<evidence type="ECO:0000313" key="4">
    <source>
        <dbReference type="Proteomes" id="UP000324974"/>
    </source>
</evidence>
<sequence length="152" mass="16565">MRVAVGNDHRGVDAKRRVLATVLAMNDVPTDLGTNATIGVDYPDFAIAVSEAVASGQADRGVLICATGHGMCITANKVYGIRAVNCRDIVDAEMSRTHNDANVLCLSADLLSEDMIEQIVRKWIETPFENGSGRHARRNEKITQYEAAHQKK</sequence>
<dbReference type="SUPFAM" id="SSF89623">
    <property type="entry name" value="Ribose/Galactose isomerase RpiB/AlsB"/>
    <property type="match status" value="1"/>
</dbReference>
<accession>A0A5C1AG42</accession>
<evidence type="ECO:0000256" key="1">
    <source>
        <dbReference type="ARBA" id="ARBA00008754"/>
    </source>
</evidence>
<reference evidence="4" key="1">
    <citation type="submission" date="2019-08" db="EMBL/GenBank/DDBJ databases">
        <title>Limnoglobus roseus gen. nov., sp. nov., a novel freshwater planctomycete with a giant genome from the family Gemmataceae.</title>
        <authorList>
            <person name="Kulichevskaya I.S."/>
            <person name="Naumoff D.G."/>
            <person name="Miroshnikov K."/>
            <person name="Ivanova A."/>
            <person name="Philippov D.A."/>
            <person name="Hakobyan A."/>
            <person name="Rijpstra I.C."/>
            <person name="Sinninghe Damste J.S."/>
            <person name="Liesack W."/>
            <person name="Dedysh S.N."/>
        </authorList>
    </citation>
    <scope>NUCLEOTIDE SEQUENCE [LARGE SCALE GENOMIC DNA]</scope>
    <source>
        <strain evidence="4">PX52</strain>
    </source>
</reference>
<dbReference type="InterPro" id="IPR003500">
    <property type="entry name" value="RpiB_LacA_LacB"/>
</dbReference>
<comment type="similarity">
    <text evidence="1">Belongs to the LacAB/RpiB family.</text>
</comment>
<dbReference type="NCBIfam" id="NF004051">
    <property type="entry name" value="PRK05571.1"/>
    <property type="match status" value="1"/>
</dbReference>
<name>A0A5C1AG42_9BACT</name>
<dbReference type="InterPro" id="IPR036569">
    <property type="entry name" value="RpiB_LacA_LacB_sf"/>
</dbReference>
<dbReference type="PANTHER" id="PTHR30345:SF0">
    <property type="entry name" value="DNA DAMAGE-REPAIR_TOLERATION PROTEIN DRT102"/>
    <property type="match status" value="1"/>
</dbReference>
<feature type="active site" description="Proton donor" evidence="2">
    <location>
        <position position="98"/>
    </location>
</feature>
<dbReference type="NCBIfam" id="TIGR00689">
    <property type="entry name" value="rpiB_lacA_lacB"/>
    <property type="match status" value="1"/>
</dbReference>
<dbReference type="Pfam" id="PF02502">
    <property type="entry name" value="LacAB_rpiB"/>
    <property type="match status" value="1"/>
</dbReference>
<dbReference type="Gene3D" id="3.40.1400.10">
    <property type="entry name" value="Sugar-phosphate isomerase, RpiB/LacA/LacB"/>
    <property type="match status" value="1"/>
</dbReference>
<feature type="active site" description="Proton acceptor" evidence="2">
    <location>
        <position position="65"/>
    </location>
</feature>
<evidence type="ECO:0000256" key="2">
    <source>
        <dbReference type="PIRSR" id="PIRSR005384-1"/>
    </source>
</evidence>
<dbReference type="EMBL" id="CP042425">
    <property type="protein sequence ID" value="QEL16094.1"/>
    <property type="molecule type" value="Genomic_DNA"/>
</dbReference>
<dbReference type="AlphaFoldDB" id="A0A5C1AG42"/>
<organism evidence="3 4">
    <name type="scientific">Limnoglobus roseus</name>
    <dbReference type="NCBI Taxonomy" id="2598579"/>
    <lineage>
        <taxon>Bacteria</taxon>
        <taxon>Pseudomonadati</taxon>
        <taxon>Planctomycetota</taxon>
        <taxon>Planctomycetia</taxon>
        <taxon>Gemmatales</taxon>
        <taxon>Gemmataceae</taxon>
        <taxon>Limnoglobus</taxon>
    </lineage>
</organism>
<dbReference type="GO" id="GO:0019316">
    <property type="term" value="P:D-allose catabolic process"/>
    <property type="evidence" value="ECO:0007669"/>
    <property type="project" value="TreeGrafter"/>
</dbReference>
<gene>
    <name evidence="3" type="primary">rpiB</name>
    <name evidence="3" type="ORF">PX52LOC_03033</name>
</gene>
<dbReference type="GO" id="GO:0004751">
    <property type="term" value="F:ribose-5-phosphate isomerase activity"/>
    <property type="evidence" value="ECO:0007669"/>
    <property type="project" value="TreeGrafter"/>
</dbReference>
<dbReference type="PIRSF" id="PIRSF005384">
    <property type="entry name" value="RpiB_LacA_B"/>
    <property type="match status" value="1"/>
</dbReference>
<dbReference type="Proteomes" id="UP000324974">
    <property type="component" value="Chromosome"/>
</dbReference>
<protein>
    <submittedName>
        <fullName evidence="3">Ribose 5-phosphate isomerase B</fullName>
    </submittedName>
</protein>
<keyword evidence="4" id="KW-1185">Reference proteome</keyword>
<dbReference type="PANTHER" id="PTHR30345">
    <property type="entry name" value="RIBOSE-5-PHOSPHATE ISOMERASE B"/>
    <property type="match status" value="1"/>
</dbReference>